<evidence type="ECO:0000313" key="2">
    <source>
        <dbReference type="WBParaSite" id="L893_g5106.t1"/>
    </source>
</evidence>
<dbReference type="WBParaSite" id="L893_g5106.t1">
    <property type="protein sequence ID" value="L893_g5106.t1"/>
    <property type="gene ID" value="L893_g5106"/>
</dbReference>
<reference evidence="2" key="1">
    <citation type="submission" date="2016-11" db="UniProtKB">
        <authorList>
            <consortium name="WormBaseParasite"/>
        </authorList>
    </citation>
    <scope>IDENTIFICATION</scope>
</reference>
<accession>A0A1I8AF48</accession>
<dbReference type="Proteomes" id="UP000095287">
    <property type="component" value="Unplaced"/>
</dbReference>
<protein>
    <submittedName>
        <fullName evidence="2">Uncharacterized protein</fullName>
    </submittedName>
</protein>
<organism evidence="1 2">
    <name type="scientific">Steinernema glaseri</name>
    <dbReference type="NCBI Taxonomy" id="37863"/>
    <lineage>
        <taxon>Eukaryota</taxon>
        <taxon>Metazoa</taxon>
        <taxon>Ecdysozoa</taxon>
        <taxon>Nematoda</taxon>
        <taxon>Chromadorea</taxon>
        <taxon>Rhabditida</taxon>
        <taxon>Tylenchina</taxon>
        <taxon>Panagrolaimomorpha</taxon>
        <taxon>Strongyloidoidea</taxon>
        <taxon>Steinernematidae</taxon>
        <taxon>Steinernema</taxon>
    </lineage>
</organism>
<proteinExistence type="predicted"/>
<sequence length="101" mass="11785">MFMRRGESAAESLTFANVDEAMRRQLVRTRSDASCGERKEQRTLFRWKIGDFVRGATTKRQTISAFCGKQIIKKDRVFNSWSWLLKMSRSRSPSDSDFPKD</sequence>
<name>A0A1I8AF48_9BILA</name>
<evidence type="ECO:0000313" key="1">
    <source>
        <dbReference type="Proteomes" id="UP000095287"/>
    </source>
</evidence>
<dbReference type="AlphaFoldDB" id="A0A1I8AF48"/>
<keyword evidence="1" id="KW-1185">Reference proteome</keyword>